<dbReference type="KEGG" id="sbae:DSM104329_05107"/>
<dbReference type="EMBL" id="CP087164">
    <property type="protein sequence ID" value="UGS38677.1"/>
    <property type="molecule type" value="Genomic_DNA"/>
</dbReference>
<organism evidence="1 2">
    <name type="scientific">Capillimicrobium parvum</name>
    <dbReference type="NCBI Taxonomy" id="2884022"/>
    <lineage>
        <taxon>Bacteria</taxon>
        <taxon>Bacillati</taxon>
        <taxon>Actinomycetota</taxon>
        <taxon>Thermoleophilia</taxon>
        <taxon>Solirubrobacterales</taxon>
        <taxon>Capillimicrobiaceae</taxon>
        <taxon>Capillimicrobium</taxon>
    </lineage>
</organism>
<dbReference type="AlphaFoldDB" id="A0A9E6Y398"/>
<sequence>MSAGALVSSPSQTLVVFGASADLARRKLAGVHTPRPLILSPRRR</sequence>
<keyword evidence="2" id="KW-1185">Reference proteome</keyword>
<dbReference type="Proteomes" id="UP001162834">
    <property type="component" value="Chromosome"/>
</dbReference>
<protein>
    <submittedName>
        <fullName evidence="1">Uncharacterized protein</fullName>
    </submittedName>
</protein>
<proteinExistence type="predicted"/>
<gene>
    <name evidence="1" type="ORF">DSM104329_05107</name>
</gene>
<evidence type="ECO:0000313" key="1">
    <source>
        <dbReference type="EMBL" id="UGS38677.1"/>
    </source>
</evidence>
<name>A0A9E6Y398_9ACTN</name>
<evidence type="ECO:0000313" key="2">
    <source>
        <dbReference type="Proteomes" id="UP001162834"/>
    </source>
</evidence>
<reference evidence="1" key="1">
    <citation type="journal article" date="2022" name="Int. J. Syst. Evol. Microbiol.">
        <title>Pseudomonas aegrilactucae sp. nov. and Pseudomonas morbosilactucae sp. nov., pathogens causing bacterial rot of lettuce in Japan.</title>
        <authorList>
            <person name="Sawada H."/>
            <person name="Fujikawa T."/>
            <person name="Satou M."/>
        </authorList>
    </citation>
    <scope>NUCLEOTIDE SEQUENCE</scope>
    <source>
        <strain evidence="1">0166_1</strain>
    </source>
</reference>
<accession>A0A9E6Y398</accession>